<feature type="chain" id="PRO_5034325218" description="Carboxylic ester hydrolase" evidence="8">
    <location>
        <begin position="24"/>
        <end position="548"/>
    </location>
</feature>
<keyword evidence="4 8" id="KW-0732">Signal</keyword>
<keyword evidence="6" id="KW-0106">Calcium</keyword>
<comment type="caution">
    <text evidence="9">The sequence shown here is derived from an EMBL/GenBank/DDBJ whole genome shotgun (WGS) entry which is preliminary data.</text>
</comment>
<protein>
    <recommendedName>
        <fullName evidence="8">Carboxylic ester hydrolase</fullName>
        <ecNumber evidence="8">3.1.1.-</ecNumber>
    </recommendedName>
</protein>
<dbReference type="EMBL" id="QGMJ01000335">
    <property type="protein sequence ID" value="TVY37655.1"/>
    <property type="molecule type" value="Genomic_DNA"/>
</dbReference>
<feature type="signal peptide" evidence="8">
    <location>
        <begin position="1"/>
        <end position="23"/>
    </location>
</feature>
<dbReference type="EC" id="3.1.1.-" evidence="8"/>
<dbReference type="PANTHER" id="PTHR33938:SF2">
    <property type="entry name" value="CARBOXYLIC ESTER HYDROLASE"/>
    <property type="match status" value="1"/>
</dbReference>
<dbReference type="GO" id="GO:0030600">
    <property type="term" value="F:feruloyl esterase activity"/>
    <property type="evidence" value="ECO:0007669"/>
    <property type="project" value="UniProtKB-ARBA"/>
</dbReference>
<comment type="similarity">
    <text evidence="1 8">Belongs to the tannase family.</text>
</comment>
<keyword evidence="7" id="KW-1015">Disulfide bond</keyword>
<dbReference type="SUPFAM" id="SSF53474">
    <property type="entry name" value="alpha/beta-Hydrolases"/>
    <property type="match status" value="1"/>
</dbReference>
<keyword evidence="2" id="KW-0719">Serine esterase</keyword>
<accession>A0A8H8U822</accession>
<dbReference type="Pfam" id="PF07519">
    <property type="entry name" value="Tannase"/>
    <property type="match status" value="1"/>
</dbReference>
<dbReference type="InterPro" id="IPR029058">
    <property type="entry name" value="AB_hydrolase_fold"/>
</dbReference>
<evidence type="ECO:0000256" key="1">
    <source>
        <dbReference type="ARBA" id="ARBA00006249"/>
    </source>
</evidence>
<dbReference type="Proteomes" id="UP000462212">
    <property type="component" value="Unassembled WGS sequence"/>
</dbReference>
<name>A0A8H8U822_9HELO</name>
<evidence type="ECO:0000256" key="3">
    <source>
        <dbReference type="ARBA" id="ARBA00022723"/>
    </source>
</evidence>
<dbReference type="PANTHER" id="PTHR33938">
    <property type="entry name" value="FERULOYL ESTERASE B-RELATED"/>
    <property type="match status" value="1"/>
</dbReference>
<evidence type="ECO:0000313" key="9">
    <source>
        <dbReference type="EMBL" id="TVY37655.1"/>
    </source>
</evidence>
<evidence type="ECO:0000256" key="5">
    <source>
        <dbReference type="ARBA" id="ARBA00022801"/>
    </source>
</evidence>
<evidence type="ECO:0000256" key="7">
    <source>
        <dbReference type="ARBA" id="ARBA00023157"/>
    </source>
</evidence>
<gene>
    <name evidence="9" type="primary">faeB-1</name>
    <name evidence="9" type="ORF">LSUB1_G004943</name>
</gene>
<evidence type="ECO:0000256" key="6">
    <source>
        <dbReference type="ARBA" id="ARBA00022837"/>
    </source>
</evidence>
<dbReference type="OrthoDB" id="3039123at2759"/>
<keyword evidence="10" id="KW-1185">Reference proteome</keyword>
<reference evidence="9 10" key="1">
    <citation type="submission" date="2018-05" db="EMBL/GenBank/DDBJ databases">
        <title>Genome sequencing and assembly of the regulated plant pathogen Lachnellula willkommii and related sister species for the development of diagnostic species identification markers.</title>
        <authorList>
            <person name="Giroux E."/>
            <person name="Bilodeau G."/>
        </authorList>
    </citation>
    <scope>NUCLEOTIDE SEQUENCE [LARGE SCALE GENOMIC DNA]</scope>
    <source>
        <strain evidence="9 10">CBS 197.66</strain>
    </source>
</reference>
<dbReference type="InterPro" id="IPR011118">
    <property type="entry name" value="Tannase/feruloyl_esterase"/>
</dbReference>
<dbReference type="AlphaFoldDB" id="A0A8H8U822"/>
<dbReference type="GO" id="GO:0046872">
    <property type="term" value="F:metal ion binding"/>
    <property type="evidence" value="ECO:0007669"/>
    <property type="project" value="UniProtKB-KW"/>
</dbReference>
<sequence length="548" mass="58685">MRTSSVFTVSCTLLVFYVHNVAAALNCSKAAFVPHLPANTTILSATVVASNGSYGGGSQDKDFPKSATGLPALCAVQLHVYQEHSSYMVGVFLPSNATYNGRFMTTGNTGFGGGINWPAMGTFVQYGFASMSTGAGHNSGAGDASWAINNTEALTDWGYRAMHGSVVVAKEIVAAYYGSSAQYSYYSACSGGGRQGLKEVQLYPEDFDGVVAGSPPWWLTHLHTWVVQIGMWNLPESGANRIPSYMFLPIKHEIYRQCDPQDGMTDGIISDPYSCNFSSATLACSSTNSTNCLQPAALDTLNTLYSDWRDPSGNFLFPPFALGADYSGLTGSTSAPSGFGTDFVADMVMNDANWNWTTFNTSIVEKADRINPGGANADDFDLSSFQSRGGKLIHYHGLSDSLIPAGSSILFREKVAEAMRSTSLDDFYRMFLIPGMGHCRNSDLAPWYIAGGGQTIASSSHSVPGFSDAQHDVVLALMDWVEKGDAPDSLIATKFLDDKDSTEVVNQRPICAYPSQAQYVGSGNMNESSNWACQAGKSISIPEAKLGH</sequence>
<evidence type="ECO:0000256" key="4">
    <source>
        <dbReference type="ARBA" id="ARBA00022729"/>
    </source>
</evidence>
<keyword evidence="3" id="KW-0479">Metal-binding</keyword>
<organism evidence="9 10">
    <name type="scientific">Lachnellula subtilissima</name>
    <dbReference type="NCBI Taxonomy" id="602034"/>
    <lineage>
        <taxon>Eukaryota</taxon>
        <taxon>Fungi</taxon>
        <taxon>Dikarya</taxon>
        <taxon>Ascomycota</taxon>
        <taxon>Pezizomycotina</taxon>
        <taxon>Leotiomycetes</taxon>
        <taxon>Helotiales</taxon>
        <taxon>Lachnaceae</taxon>
        <taxon>Lachnellula</taxon>
    </lineage>
</organism>
<evidence type="ECO:0000313" key="10">
    <source>
        <dbReference type="Proteomes" id="UP000462212"/>
    </source>
</evidence>
<evidence type="ECO:0000256" key="2">
    <source>
        <dbReference type="ARBA" id="ARBA00022487"/>
    </source>
</evidence>
<proteinExistence type="inferred from homology"/>
<evidence type="ECO:0000256" key="8">
    <source>
        <dbReference type="RuleBase" id="RU361238"/>
    </source>
</evidence>
<keyword evidence="5 8" id="KW-0378">Hydrolase</keyword>